<accession>A0ABP1PFC4</accession>
<organism evidence="2 3">
    <name type="scientific">Xylocopa violacea</name>
    <name type="common">Violet carpenter bee</name>
    <name type="synonym">Apis violacea</name>
    <dbReference type="NCBI Taxonomy" id="135666"/>
    <lineage>
        <taxon>Eukaryota</taxon>
        <taxon>Metazoa</taxon>
        <taxon>Ecdysozoa</taxon>
        <taxon>Arthropoda</taxon>
        <taxon>Hexapoda</taxon>
        <taxon>Insecta</taxon>
        <taxon>Pterygota</taxon>
        <taxon>Neoptera</taxon>
        <taxon>Endopterygota</taxon>
        <taxon>Hymenoptera</taxon>
        <taxon>Apocrita</taxon>
        <taxon>Aculeata</taxon>
        <taxon>Apoidea</taxon>
        <taxon>Anthophila</taxon>
        <taxon>Apidae</taxon>
        <taxon>Xylocopa</taxon>
        <taxon>Xylocopa</taxon>
    </lineage>
</organism>
<evidence type="ECO:0000313" key="2">
    <source>
        <dbReference type="EMBL" id="CAL7949950.1"/>
    </source>
</evidence>
<sequence>MADQDQQVSFQLEKFEEASLRGSLSRWTYRDPHSSPHFAINPLLRMDLDQSAESTDHFYKNIELPDEKPLSLGNTHRRKSRCLENARENEEGTNKYDTVLDERDITHFVVNGHNDESPRFDNDILKEVNDDSFVLSDSSSKVAYNPLYNPESNGLKPDSDSGMYSVETNDTEVNKGENQDSWRRLWINDWQNSAINEQILFSHGRKYWNFNGYKYHTFGGIKSYLREKVEDSDEDNLQMETHDAPFDFAKFKYQTFGGIKRGKKVDGKGIPMYRKVTLRSSARNYKNFKRVKSSQSDTVLQYKNGMNNESNSNFDSLSIEQSNYQTDDSEENSRNTARKNSNNIDKNSDCARSKRKPKMIFSSSYLSTSDDDWQDEDVHVPDNMIMQKFLKDASRKLKSRSNTDESTYFLNTSRRKVFDDSSKRTRLQKHRSTDDNDSLKLEPPIMPEVVERTFETLQDLRSKGRKNKHKGSESSKKLGVRSLSDLTIW</sequence>
<feature type="compositionally biased region" description="Basic and acidic residues" evidence="1">
    <location>
        <begin position="431"/>
        <end position="440"/>
    </location>
</feature>
<evidence type="ECO:0000313" key="3">
    <source>
        <dbReference type="Proteomes" id="UP001642520"/>
    </source>
</evidence>
<dbReference type="EMBL" id="CAXAJV020001300">
    <property type="protein sequence ID" value="CAL7949950.1"/>
    <property type="molecule type" value="Genomic_DNA"/>
</dbReference>
<gene>
    <name evidence="2" type="ORF">XYLVIOL_LOCUS9683</name>
</gene>
<dbReference type="Proteomes" id="UP001642520">
    <property type="component" value="Unassembled WGS sequence"/>
</dbReference>
<comment type="caution">
    <text evidence="2">The sequence shown here is derived from an EMBL/GenBank/DDBJ whole genome shotgun (WGS) entry which is preliminary data.</text>
</comment>
<feature type="compositionally biased region" description="Polar residues" evidence="1">
    <location>
        <begin position="334"/>
        <end position="345"/>
    </location>
</feature>
<keyword evidence="3" id="KW-1185">Reference proteome</keyword>
<feature type="region of interest" description="Disordered" evidence="1">
    <location>
        <begin position="459"/>
        <end position="489"/>
    </location>
</feature>
<feature type="region of interest" description="Disordered" evidence="1">
    <location>
        <begin position="322"/>
        <end position="354"/>
    </location>
</feature>
<reference evidence="2 3" key="1">
    <citation type="submission" date="2024-08" db="EMBL/GenBank/DDBJ databases">
        <authorList>
            <person name="Will J Nash"/>
            <person name="Angela Man"/>
            <person name="Seanna McTaggart"/>
            <person name="Kendall Baker"/>
            <person name="Tom Barker"/>
            <person name="Leah Catchpole"/>
            <person name="Alex Durrant"/>
            <person name="Karim Gharbi"/>
            <person name="Naomi Irish"/>
            <person name="Gemy Kaithakottil"/>
            <person name="Debby Ku"/>
            <person name="Aaliyah Providence"/>
            <person name="Felix Shaw"/>
            <person name="David Swarbreck"/>
            <person name="Chris Watkins"/>
            <person name="Ann M. McCartney"/>
            <person name="Giulio Formenti"/>
            <person name="Alice Mouton"/>
            <person name="Noel Vella"/>
            <person name="Bjorn M von Reumont"/>
            <person name="Adriana Vella"/>
            <person name="Wilfried Haerty"/>
        </authorList>
    </citation>
    <scope>NUCLEOTIDE SEQUENCE [LARGE SCALE GENOMIC DNA]</scope>
</reference>
<evidence type="ECO:0000256" key="1">
    <source>
        <dbReference type="SAM" id="MobiDB-lite"/>
    </source>
</evidence>
<name>A0ABP1PFC4_XYLVO</name>
<proteinExistence type="predicted"/>
<protein>
    <submittedName>
        <fullName evidence="2">Uncharacterized protein</fullName>
    </submittedName>
</protein>
<feature type="region of interest" description="Disordered" evidence="1">
    <location>
        <begin position="420"/>
        <end position="441"/>
    </location>
</feature>